<reference evidence="2" key="1">
    <citation type="submission" date="2023-03" db="EMBL/GenBank/DDBJ databases">
        <title>Emydomyces testavorans Genome Sequence.</title>
        <authorList>
            <person name="Hoyer L."/>
        </authorList>
    </citation>
    <scope>NUCLEOTIDE SEQUENCE</scope>
    <source>
        <strain evidence="2">16-2883</strain>
    </source>
</reference>
<evidence type="ECO:0000259" key="1">
    <source>
        <dbReference type="Pfam" id="PF01261"/>
    </source>
</evidence>
<dbReference type="AlphaFoldDB" id="A0AAF0DNY5"/>
<accession>A0AAF0DNY5</accession>
<dbReference type="PANTHER" id="PTHR12110">
    <property type="entry name" value="HYDROXYPYRUVATE ISOMERASE"/>
    <property type="match status" value="1"/>
</dbReference>
<evidence type="ECO:0000313" key="3">
    <source>
        <dbReference type="Proteomes" id="UP001219355"/>
    </source>
</evidence>
<dbReference type="Gene3D" id="3.20.20.150">
    <property type="entry name" value="Divalent-metal-dependent TIM barrel enzymes"/>
    <property type="match status" value="1"/>
</dbReference>
<keyword evidence="3" id="KW-1185">Reference proteome</keyword>
<evidence type="ECO:0000313" key="2">
    <source>
        <dbReference type="EMBL" id="WEW61222.1"/>
    </source>
</evidence>
<gene>
    <name evidence="2" type="ORF">PRK78_006712</name>
</gene>
<organism evidence="2 3">
    <name type="scientific">Emydomyces testavorans</name>
    <dbReference type="NCBI Taxonomy" id="2070801"/>
    <lineage>
        <taxon>Eukaryota</taxon>
        <taxon>Fungi</taxon>
        <taxon>Dikarya</taxon>
        <taxon>Ascomycota</taxon>
        <taxon>Pezizomycotina</taxon>
        <taxon>Eurotiomycetes</taxon>
        <taxon>Eurotiomycetidae</taxon>
        <taxon>Onygenales</taxon>
        <taxon>Nannizziopsiaceae</taxon>
        <taxon>Emydomyces</taxon>
    </lineage>
</organism>
<dbReference type="Pfam" id="PF01261">
    <property type="entry name" value="AP_endonuc_2"/>
    <property type="match status" value="1"/>
</dbReference>
<dbReference type="Proteomes" id="UP001219355">
    <property type="component" value="Chromosome 4"/>
</dbReference>
<dbReference type="InterPro" id="IPR036237">
    <property type="entry name" value="Xyl_isomerase-like_sf"/>
</dbReference>
<feature type="domain" description="Xylose isomerase-like TIM barrel" evidence="1">
    <location>
        <begin position="33"/>
        <end position="324"/>
    </location>
</feature>
<name>A0AAF0DNY5_9EURO</name>
<dbReference type="InterPro" id="IPR013022">
    <property type="entry name" value="Xyl_isomerase-like_TIM-brl"/>
</dbReference>
<protein>
    <recommendedName>
        <fullName evidence="1">Xylose isomerase-like TIM barrel domain-containing protein</fullName>
    </recommendedName>
</protein>
<proteinExistence type="predicted"/>
<dbReference type="SUPFAM" id="SSF51658">
    <property type="entry name" value="Xylose isomerase-like"/>
    <property type="match status" value="1"/>
</dbReference>
<dbReference type="PANTHER" id="PTHR12110:SF56">
    <property type="entry name" value="DEHYDRATASE, PUTATIVE (AFU_ORTHOLOGUE AFUA_6G08740)-RELATED"/>
    <property type="match status" value="1"/>
</dbReference>
<dbReference type="EMBL" id="CP120630">
    <property type="protein sequence ID" value="WEW61222.1"/>
    <property type="molecule type" value="Genomic_DNA"/>
</dbReference>
<sequence>MATSSATSTHGIPLAFATCSIGHGEADDLHRRVEAIASAGFSAIELSFPDLKVFASQLLKHDVDDGNYDELCQAAKEARRLCDRHGLEIIMLQCFSNFEGWKRGSKEREQVWEKAKGWVRIMQACGIDMLLVGSTDAPAEEISTDREDIANDIGELCDFLKEHDMKVAYENWCWSTHATTWKEAWQIVQQVNRPNIGLCLNTFQIAGSEWANPCSISGCTETEITVAQMEDVDESWTETLESLSQTVPKEKIYLLQISDAYRPKKPFESEAVGGIKPRARWSRGYRPLPYDGGYLPVEDVTRAVLKTGYRGFFSVEVFDEGPDGQGKQSNLFEFAKKARQSVGRLISNCWQE</sequence>
<dbReference type="InterPro" id="IPR050312">
    <property type="entry name" value="IolE/XylAMocC-like"/>
</dbReference>